<dbReference type="FunFam" id="2.40.180.10:FF:000001">
    <property type="entry name" value="Catalase"/>
    <property type="match status" value="1"/>
</dbReference>
<dbReference type="InterPro" id="IPR011614">
    <property type="entry name" value="Catalase_core"/>
</dbReference>
<protein>
    <recommendedName>
        <fullName evidence="11">Catalase</fullName>
        <ecNumber evidence="11">1.11.1.6</ecNumber>
    </recommendedName>
</protein>
<feature type="binding site" description="axial binding residue" evidence="10">
    <location>
        <position position="337"/>
    </location>
    <ligand>
        <name>heme</name>
        <dbReference type="ChEBI" id="CHEBI:30413"/>
    </ligand>
    <ligandPart>
        <name>Fe</name>
        <dbReference type="ChEBI" id="CHEBI:18248"/>
    </ligandPart>
</feature>
<dbReference type="PIRSF" id="PIRSF038928">
    <property type="entry name" value="Catalase_clade1-3"/>
    <property type="match status" value="1"/>
</dbReference>
<dbReference type="GO" id="GO:0004096">
    <property type="term" value="F:catalase activity"/>
    <property type="evidence" value="ECO:0007669"/>
    <property type="project" value="UniProtKB-EC"/>
</dbReference>
<sequence>MSKKLTTNKGIPIANDQASTTTGEGSSRTILQDTELIEKLAHFDRERIPERVVHAKGAGAHGYFEVTNDLSKYTRAKFLEEVGKKTEVFVRFSTVGGERGSADAKRDPRGTAFKFYTEEGNYDIVGNNIPIFFIRDAIKFPDFVHTQKRHPETNLADADMFWDFLSLSPESIHQATFLFTDRCTPLNYRHMHCFSSHTYLWYNEKEEYVWVKYHFKTRQGIKNLTNDEAQKLCGENPDHATEDLFEAIEEGNYPEWDVYIQLMTPEEALEYKFDPFDVTKVWYHEDYPLIPLGKLVLNKNPENYFAEVEQVAFAPSNFVPGIGPSPDRLLQGRLFAYEDTQRHRLGPNHHQIPINQAKNAEVNNYQRDGPMNVGDNGGSGPNYYPNSQNGPEQDISFKPPAFEIQGVIDKHTRPVEDVDFVQTGEFWRRVLSDEDKEHLVYNLKVHLGNAQERIQYRQTALFYKAEPEYGIAVANALGLNIDKVEKLSKLSPEERKEATKA</sequence>
<gene>
    <name evidence="14" type="primary">katA</name>
    <name evidence="14" type="ORF">MBCUR_18270</name>
</gene>
<feature type="compositionally biased region" description="Polar residues" evidence="12">
    <location>
        <begin position="16"/>
        <end position="27"/>
    </location>
</feature>
<evidence type="ECO:0000256" key="10">
    <source>
        <dbReference type="PIRSR" id="PIRSR038928-2"/>
    </source>
</evidence>
<keyword evidence="4 10" id="KW-0479">Metal-binding</keyword>
<comment type="similarity">
    <text evidence="1 11">Belongs to the catalase family.</text>
</comment>
<evidence type="ECO:0000256" key="9">
    <source>
        <dbReference type="PIRSR" id="PIRSR038928-1"/>
    </source>
</evidence>
<dbReference type="PROSITE" id="PS51402">
    <property type="entry name" value="CATALASE_3"/>
    <property type="match status" value="1"/>
</dbReference>
<proteinExistence type="inferred from homology"/>
<dbReference type="AlphaFoldDB" id="A0A165Z7H6"/>
<evidence type="ECO:0000256" key="8">
    <source>
        <dbReference type="ARBA" id="ARBA00049254"/>
    </source>
</evidence>
<keyword evidence="5 11" id="KW-0560">Oxidoreductase</keyword>
<evidence type="ECO:0000313" key="14">
    <source>
        <dbReference type="EMBL" id="KZX10351.1"/>
    </source>
</evidence>
<evidence type="ECO:0000256" key="2">
    <source>
        <dbReference type="ARBA" id="ARBA00022559"/>
    </source>
</evidence>
<evidence type="ECO:0000256" key="6">
    <source>
        <dbReference type="ARBA" id="ARBA00023004"/>
    </source>
</evidence>
<accession>A0A165Z7H6</accession>
<evidence type="ECO:0000256" key="5">
    <source>
        <dbReference type="ARBA" id="ARBA00023002"/>
    </source>
</evidence>
<keyword evidence="6 10" id="KW-0408">Iron</keyword>
<evidence type="ECO:0000313" key="15">
    <source>
        <dbReference type="Proteomes" id="UP000077245"/>
    </source>
</evidence>
<keyword evidence="15" id="KW-1185">Reference proteome</keyword>
<feature type="active site" evidence="9">
    <location>
        <position position="54"/>
    </location>
</feature>
<dbReference type="InterPro" id="IPR020835">
    <property type="entry name" value="Catalase_sf"/>
</dbReference>
<dbReference type="InterPro" id="IPR002226">
    <property type="entry name" value="Catalase_haem_BS"/>
</dbReference>
<evidence type="ECO:0000256" key="3">
    <source>
        <dbReference type="ARBA" id="ARBA00022617"/>
    </source>
</evidence>
<feature type="active site" evidence="9">
    <location>
        <position position="127"/>
    </location>
</feature>
<dbReference type="GO" id="GO:0042744">
    <property type="term" value="P:hydrogen peroxide catabolic process"/>
    <property type="evidence" value="ECO:0007669"/>
    <property type="project" value="UniProtKB-KW"/>
</dbReference>
<dbReference type="RefSeq" id="WP_067092594.1">
    <property type="nucleotide sequence ID" value="NZ_LWMV01000216.1"/>
</dbReference>
<keyword evidence="3 10" id="KW-0349">Heme</keyword>
<evidence type="ECO:0000259" key="13">
    <source>
        <dbReference type="SMART" id="SM01060"/>
    </source>
</evidence>
<feature type="region of interest" description="Disordered" evidence="12">
    <location>
        <begin position="367"/>
        <end position="393"/>
    </location>
</feature>
<evidence type="ECO:0000256" key="12">
    <source>
        <dbReference type="SAM" id="MobiDB-lite"/>
    </source>
</evidence>
<keyword evidence="2 11" id="KW-0575">Peroxidase</keyword>
<reference evidence="14 15" key="1">
    <citation type="submission" date="2016-04" db="EMBL/GenBank/DDBJ databases">
        <title>Genome sequence of Methanobrevibacter curvatus DSM 11111.</title>
        <authorList>
            <person name="Poehlein A."/>
            <person name="Seedorf H."/>
            <person name="Daniel R."/>
        </authorList>
    </citation>
    <scope>NUCLEOTIDE SEQUENCE [LARGE SCALE GENOMIC DNA]</scope>
    <source>
        <strain evidence="14 15">DSM 11111</strain>
    </source>
</reference>
<evidence type="ECO:0000256" key="4">
    <source>
        <dbReference type="ARBA" id="ARBA00022723"/>
    </source>
</evidence>
<comment type="catalytic activity">
    <reaction evidence="8 11">
        <text>2 H2O2 = O2 + 2 H2O</text>
        <dbReference type="Rhea" id="RHEA:20309"/>
        <dbReference type="ChEBI" id="CHEBI:15377"/>
        <dbReference type="ChEBI" id="CHEBI:15379"/>
        <dbReference type="ChEBI" id="CHEBI:16240"/>
        <dbReference type="EC" id="1.11.1.6"/>
    </reaction>
</comment>
<dbReference type="PANTHER" id="PTHR11465">
    <property type="entry name" value="CATALASE"/>
    <property type="match status" value="1"/>
</dbReference>
<evidence type="ECO:0000256" key="7">
    <source>
        <dbReference type="ARBA" id="ARBA00023324"/>
    </source>
</evidence>
<dbReference type="InterPro" id="IPR010582">
    <property type="entry name" value="Catalase_immune_responsive"/>
</dbReference>
<dbReference type="PATRIC" id="fig|49547.3.peg.1929"/>
<dbReference type="InterPro" id="IPR018028">
    <property type="entry name" value="Catalase"/>
</dbReference>
<dbReference type="Pfam" id="PF00199">
    <property type="entry name" value="Catalase"/>
    <property type="match status" value="1"/>
</dbReference>
<dbReference type="GO" id="GO:0042542">
    <property type="term" value="P:response to hydrogen peroxide"/>
    <property type="evidence" value="ECO:0007669"/>
    <property type="project" value="TreeGrafter"/>
</dbReference>
<dbReference type="InterPro" id="IPR024711">
    <property type="entry name" value="Catalase_clade1/3"/>
</dbReference>
<dbReference type="Proteomes" id="UP000077245">
    <property type="component" value="Unassembled WGS sequence"/>
</dbReference>
<organism evidence="14 15">
    <name type="scientific">Methanobrevibacter curvatus</name>
    <dbReference type="NCBI Taxonomy" id="49547"/>
    <lineage>
        <taxon>Archaea</taxon>
        <taxon>Methanobacteriati</taxon>
        <taxon>Methanobacteriota</taxon>
        <taxon>Methanomada group</taxon>
        <taxon>Methanobacteria</taxon>
        <taxon>Methanobacteriales</taxon>
        <taxon>Methanobacteriaceae</taxon>
        <taxon>Methanobrevibacter</taxon>
    </lineage>
</organism>
<evidence type="ECO:0000256" key="11">
    <source>
        <dbReference type="RuleBase" id="RU000498"/>
    </source>
</evidence>
<dbReference type="EMBL" id="LWMV01000216">
    <property type="protein sequence ID" value="KZX10351.1"/>
    <property type="molecule type" value="Genomic_DNA"/>
</dbReference>
<dbReference type="Pfam" id="PF06628">
    <property type="entry name" value="Catalase-rel"/>
    <property type="match status" value="1"/>
</dbReference>
<dbReference type="GO" id="GO:0046872">
    <property type="term" value="F:metal ion binding"/>
    <property type="evidence" value="ECO:0007669"/>
    <property type="project" value="UniProtKB-KW"/>
</dbReference>
<dbReference type="Gene3D" id="2.40.180.10">
    <property type="entry name" value="Catalase core domain"/>
    <property type="match status" value="1"/>
</dbReference>
<feature type="domain" description="Catalase core" evidence="13">
    <location>
        <begin position="6"/>
        <end position="392"/>
    </location>
</feature>
<dbReference type="PROSITE" id="PS00438">
    <property type="entry name" value="CATALASE_2"/>
    <property type="match status" value="1"/>
</dbReference>
<dbReference type="InterPro" id="IPR024708">
    <property type="entry name" value="Catalase_AS"/>
</dbReference>
<dbReference type="PRINTS" id="PR00067">
    <property type="entry name" value="CATALASE"/>
</dbReference>
<dbReference type="PANTHER" id="PTHR11465:SF9">
    <property type="entry name" value="CATALASE"/>
    <property type="match status" value="1"/>
</dbReference>
<dbReference type="SMART" id="SM01060">
    <property type="entry name" value="Catalase"/>
    <property type="match status" value="1"/>
</dbReference>
<dbReference type="EC" id="1.11.1.6" evidence="11"/>
<keyword evidence="7 11" id="KW-0376">Hydrogen peroxide</keyword>
<name>A0A165Z7H6_9EURY</name>
<dbReference type="STRING" id="49547.MBCUR_18270"/>
<dbReference type="GO" id="GO:0020037">
    <property type="term" value="F:heme binding"/>
    <property type="evidence" value="ECO:0007669"/>
    <property type="project" value="InterPro"/>
</dbReference>
<comment type="caution">
    <text evidence="14">The sequence shown here is derived from an EMBL/GenBank/DDBJ whole genome shotgun (WGS) entry which is preliminary data.</text>
</comment>
<dbReference type="CDD" id="cd08156">
    <property type="entry name" value="catalase_clade_3"/>
    <property type="match status" value="1"/>
</dbReference>
<dbReference type="OrthoDB" id="53102at2157"/>
<dbReference type="InterPro" id="IPR040333">
    <property type="entry name" value="Catalase_3"/>
</dbReference>
<dbReference type="PROSITE" id="PS00437">
    <property type="entry name" value="CATALASE_1"/>
    <property type="match status" value="1"/>
</dbReference>
<feature type="region of interest" description="Disordered" evidence="12">
    <location>
        <begin position="1"/>
        <end position="27"/>
    </location>
</feature>
<dbReference type="GO" id="GO:0005737">
    <property type="term" value="C:cytoplasm"/>
    <property type="evidence" value="ECO:0007669"/>
    <property type="project" value="TreeGrafter"/>
</dbReference>
<evidence type="ECO:0000256" key="1">
    <source>
        <dbReference type="ARBA" id="ARBA00005329"/>
    </source>
</evidence>
<dbReference type="SUPFAM" id="SSF56634">
    <property type="entry name" value="Heme-dependent catalase-like"/>
    <property type="match status" value="1"/>
</dbReference>
<comment type="cofactor">
    <cofactor evidence="10">
        <name>heme</name>
        <dbReference type="ChEBI" id="CHEBI:30413"/>
    </cofactor>
</comment>